<evidence type="ECO:0000313" key="4">
    <source>
        <dbReference type="EMBL" id="MCQ4636551.1"/>
    </source>
</evidence>
<evidence type="ECO:0000259" key="3">
    <source>
        <dbReference type="SMART" id="SM01007"/>
    </source>
</evidence>
<keyword evidence="5" id="KW-1185">Reference proteome</keyword>
<evidence type="ECO:0000256" key="1">
    <source>
        <dbReference type="ARBA" id="ARBA00022723"/>
    </source>
</evidence>
<protein>
    <submittedName>
        <fullName evidence="4">Class II aldolase/adducin family protein</fullName>
    </submittedName>
</protein>
<name>A0ABT1RNQ3_9FIRM</name>
<sequence>MEKKEAKKQVIRAGKELSQTGLIARTWGNVSCRLDDETFAITASGRSYLTLTEDEVVEVKIADLSYGGDIKPSSEKKIHRAIYRLKKDVRFVIHTHQENASAISAMGLAEVKFDQGYEGIGDRVICAEYGLPGTDKLCANTVKAVEASEGNAVILKHHGAVCYGSSYEEAFQIAKNLEEACGRYLEQLHPEITRHTTSKEFIQNQHEKAVIWNCSPVVKAFLREGISLKPYLDDFAQMAGTSMKLAGPEAIESAVKGGKSMLIKGRGALCVGRNVSDAEALSMLVEKNCKAYFAARAGGGKPIKFWECLAMRQFYLRKYSKLGE</sequence>
<dbReference type="SUPFAM" id="SSF53639">
    <property type="entry name" value="AraD/HMP-PK domain-like"/>
    <property type="match status" value="2"/>
</dbReference>
<dbReference type="RefSeq" id="WP_256131746.1">
    <property type="nucleotide sequence ID" value="NZ_JANFXK010000006.1"/>
</dbReference>
<keyword evidence="1" id="KW-0479">Metal-binding</keyword>
<accession>A0ABT1RNQ3</accession>
<comment type="caution">
    <text evidence="4">The sequence shown here is derived from an EMBL/GenBank/DDBJ whole genome shotgun (WGS) entry which is preliminary data.</text>
</comment>
<organism evidence="4 5">
    <name type="scientific">Anaerovorax odorimutans</name>
    <dbReference type="NCBI Taxonomy" id="109327"/>
    <lineage>
        <taxon>Bacteria</taxon>
        <taxon>Bacillati</taxon>
        <taxon>Bacillota</taxon>
        <taxon>Clostridia</taxon>
        <taxon>Peptostreptococcales</taxon>
        <taxon>Anaerovoracaceae</taxon>
        <taxon>Anaerovorax</taxon>
    </lineage>
</organism>
<keyword evidence="2" id="KW-0456">Lyase</keyword>
<dbReference type="Proteomes" id="UP001524502">
    <property type="component" value="Unassembled WGS sequence"/>
</dbReference>
<dbReference type="SMART" id="SM01007">
    <property type="entry name" value="Aldolase_II"/>
    <property type="match status" value="1"/>
</dbReference>
<dbReference type="PANTHER" id="PTHR22789:SF0">
    <property type="entry name" value="3-OXO-TETRONATE 4-PHOSPHATE DECARBOXYLASE-RELATED"/>
    <property type="match status" value="1"/>
</dbReference>
<dbReference type="InterPro" id="IPR050197">
    <property type="entry name" value="Aldolase_class_II_sugar_metab"/>
</dbReference>
<evidence type="ECO:0000256" key="2">
    <source>
        <dbReference type="ARBA" id="ARBA00023239"/>
    </source>
</evidence>
<evidence type="ECO:0000313" key="5">
    <source>
        <dbReference type="Proteomes" id="UP001524502"/>
    </source>
</evidence>
<dbReference type="InterPro" id="IPR001303">
    <property type="entry name" value="Aldolase_II/adducin_N"/>
</dbReference>
<proteinExistence type="predicted"/>
<dbReference type="EMBL" id="JANFXK010000006">
    <property type="protein sequence ID" value="MCQ4636551.1"/>
    <property type="molecule type" value="Genomic_DNA"/>
</dbReference>
<reference evidence="4 5" key="1">
    <citation type="submission" date="2022-06" db="EMBL/GenBank/DDBJ databases">
        <title>Isolation of gut microbiota from human fecal samples.</title>
        <authorList>
            <person name="Pamer E.G."/>
            <person name="Barat B."/>
            <person name="Waligurski E."/>
            <person name="Medina S."/>
            <person name="Paddock L."/>
            <person name="Mostad J."/>
        </authorList>
    </citation>
    <scope>NUCLEOTIDE SEQUENCE [LARGE SCALE GENOMIC DNA]</scope>
    <source>
        <strain evidence="4 5">SL.3.17</strain>
    </source>
</reference>
<gene>
    <name evidence="4" type="ORF">NE619_07400</name>
</gene>
<dbReference type="Gene3D" id="3.40.225.10">
    <property type="entry name" value="Class II aldolase/adducin N-terminal domain"/>
    <property type="match status" value="2"/>
</dbReference>
<dbReference type="PANTHER" id="PTHR22789">
    <property type="entry name" value="FUCULOSE PHOSPHATE ALDOLASE"/>
    <property type="match status" value="1"/>
</dbReference>
<dbReference type="Pfam" id="PF00596">
    <property type="entry name" value="Aldolase_II"/>
    <property type="match status" value="1"/>
</dbReference>
<dbReference type="InterPro" id="IPR036409">
    <property type="entry name" value="Aldolase_II/adducin_N_sf"/>
</dbReference>
<feature type="domain" description="Class II aldolase/adducin N-terminal" evidence="3">
    <location>
        <begin position="8"/>
        <end position="185"/>
    </location>
</feature>